<dbReference type="GO" id="GO:0003712">
    <property type="term" value="F:transcription coregulator activity"/>
    <property type="evidence" value="ECO:0007669"/>
    <property type="project" value="InterPro"/>
</dbReference>
<dbReference type="PANTHER" id="PTHR35300">
    <property type="entry name" value="COACTIVATOR CBP, KIX DOMAIN-CONTAINING PROTEIN-RELATED"/>
    <property type="match status" value="1"/>
</dbReference>
<organism evidence="3 4">
    <name type="scientific">Ceratopteris richardii</name>
    <name type="common">Triangle waterfern</name>
    <dbReference type="NCBI Taxonomy" id="49495"/>
    <lineage>
        <taxon>Eukaryota</taxon>
        <taxon>Viridiplantae</taxon>
        <taxon>Streptophyta</taxon>
        <taxon>Embryophyta</taxon>
        <taxon>Tracheophyta</taxon>
        <taxon>Polypodiopsida</taxon>
        <taxon>Polypodiidae</taxon>
        <taxon>Polypodiales</taxon>
        <taxon>Pteridineae</taxon>
        <taxon>Pteridaceae</taxon>
        <taxon>Parkerioideae</taxon>
        <taxon>Ceratopteris</taxon>
    </lineage>
</organism>
<evidence type="ECO:0000256" key="1">
    <source>
        <dbReference type="ARBA" id="ARBA00023242"/>
    </source>
</evidence>
<dbReference type="Proteomes" id="UP000825935">
    <property type="component" value="Chromosome 7"/>
</dbReference>
<gene>
    <name evidence="3" type="ORF">KP509_07G063600</name>
</gene>
<accession>A0A8T2UBK6</accession>
<protein>
    <submittedName>
        <fullName evidence="3">Uncharacterized protein</fullName>
    </submittedName>
</protein>
<evidence type="ECO:0000313" key="3">
    <source>
        <dbReference type="EMBL" id="KAH7433317.1"/>
    </source>
</evidence>
<keyword evidence="4" id="KW-1185">Reference proteome</keyword>
<dbReference type="Gene3D" id="1.10.246.20">
    <property type="entry name" value="Coactivator CBP, KIX domain"/>
    <property type="match status" value="1"/>
</dbReference>
<proteinExistence type="predicted"/>
<dbReference type="AlphaFoldDB" id="A0A8T2UBK6"/>
<comment type="caution">
    <text evidence="3">The sequence shown here is derived from an EMBL/GenBank/DDBJ whole genome shotgun (WGS) entry which is preliminary data.</text>
</comment>
<feature type="compositionally biased region" description="Low complexity" evidence="2">
    <location>
        <begin position="134"/>
        <end position="149"/>
    </location>
</feature>
<dbReference type="GO" id="GO:0006355">
    <property type="term" value="P:regulation of DNA-templated transcription"/>
    <property type="evidence" value="ECO:0007669"/>
    <property type="project" value="InterPro"/>
</dbReference>
<reference evidence="3" key="1">
    <citation type="submission" date="2021-08" db="EMBL/GenBank/DDBJ databases">
        <title>WGS assembly of Ceratopteris richardii.</title>
        <authorList>
            <person name="Marchant D.B."/>
            <person name="Chen G."/>
            <person name="Jenkins J."/>
            <person name="Shu S."/>
            <person name="Leebens-Mack J."/>
            <person name="Grimwood J."/>
            <person name="Schmutz J."/>
            <person name="Soltis P."/>
            <person name="Soltis D."/>
            <person name="Chen Z.-H."/>
        </authorList>
    </citation>
    <scope>NUCLEOTIDE SEQUENCE</scope>
    <source>
        <strain evidence="3">Whitten #5841</strain>
        <tissue evidence="3">Leaf</tissue>
    </source>
</reference>
<evidence type="ECO:0000256" key="2">
    <source>
        <dbReference type="SAM" id="MobiDB-lite"/>
    </source>
</evidence>
<dbReference type="InterPro" id="IPR036529">
    <property type="entry name" value="KIX_dom_sf"/>
</dbReference>
<dbReference type="EMBL" id="CM035412">
    <property type="protein sequence ID" value="KAH7433317.1"/>
    <property type="molecule type" value="Genomic_DNA"/>
</dbReference>
<dbReference type="PANTHER" id="PTHR35300:SF4">
    <property type="entry name" value="HISTONE ACETYLTRANSFERASE"/>
    <property type="match status" value="1"/>
</dbReference>
<sequence length="452" mass="49541">MPRPGPRPYECVRRAWHSDTHQPLRGTLIREIFRLVHLLHSTSTRRNKEWQEKLPIVVLRAEEILYSKANSEGEYADVETLRSRLDDAMNTLIRREEGEEEGVYLMPCVEAALSLGCSAKRGQRGHRNGSSRHLANAASSNLPASATSAGTEDCSARATRMDPSNHTHNSHANSSLISLTQAQPFCQSKQNSQPLTYEPSSSLGPAAALCPRPCYPIDATAFMFPQAPTSLKYGFIERPYPKQGTFVQFLKTGNANGFPDIQPGDGAPYTSYLKPVDAALPLSSIEVMDQQENSWPGIGSPNLKGYAGACLFDTVSVHAIPRLPSWVTHGDRQKHIPSIDATAACANDRISHDVGHVPVSESFSDLQVMEINPPPVTRPAGSHSCNSKLPSWLSPRCDGVQTSEVIEESALLHEDDHLQLRLGLPVNEPYTVSVSMGTTSISKRMRVDKSSE</sequence>
<feature type="region of interest" description="Disordered" evidence="2">
    <location>
        <begin position="120"/>
        <end position="173"/>
    </location>
</feature>
<keyword evidence="1" id="KW-0539">Nucleus</keyword>
<name>A0A8T2UBK6_CERRI</name>
<feature type="compositionally biased region" description="Basic residues" evidence="2">
    <location>
        <begin position="121"/>
        <end position="130"/>
    </location>
</feature>
<dbReference type="OrthoDB" id="1937968at2759"/>
<evidence type="ECO:0000313" key="4">
    <source>
        <dbReference type="Proteomes" id="UP000825935"/>
    </source>
</evidence>